<name>A0ABD0X3Z1_UMBPY</name>
<sequence length="185" mass="21582">MDITCSYSSIDQRLARDLVVVSQWQAPGRTSSSKDSPPRDRSRTPKNKPERYYNSNEQLTLNERFSKNESSPSPSPRDRRYAERKIDMQEENHRPERTFKKPGPPQRPSFRPSNPNRKADSPPQRRPGPEPPGPIRKPLMGSFVPRPFSQRPGFRKSQSILSKYRNLPTTRQRVPSSRGSHYRRW</sequence>
<feature type="region of interest" description="Disordered" evidence="1">
    <location>
        <begin position="22"/>
        <end position="185"/>
    </location>
</feature>
<dbReference type="EMBL" id="JAGEUA010000003">
    <property type="protein sequence ID" value="KAL0994004.1"/>
    <property type="molecule type" value="Genomic_DNA"/>
</dbReference>
<evidence type="ECO:0000313" key="2">
    <source>
        <dbReference type="EMBL" id="KAL0994004.1"/>
    </source>
</evidence>
<feature type="compositionally biased region" description="Polar residues" evidence="1">
    <location>
        <begin position="156"/>
        <end position="179"/>
    </location>
</feature>
<evidence type="ECO:0000256" key="1">
    <source>
        <dbReference type="SAM" id="MobiDB-lite"/>
    </source>
</evidence>
<feature type="compositionally biased region" description="Polar residues" evidence="1">
    <location>
        <begin position="53"/>
        <end position="63"/>
    </location>
</feature>
<dbReference type="Proteomes" id="UP001557470">
    <property type="component" value="Unassembled WGS sequence"/>
</dbReference>
<gene>
    <name evidence="2" type="ORF">UPYG_G00116640</name>
</gene>
<reference evidence="2 3" key="1">
    <citation type="submission" date="2024-06" db="EMBL/GenBank/DDBJ databases">
        <authorList>
            <person name="Pan Q."/>
            <person name="Wen M."/>
            <person name="Jouanno E."/>
            <person name="Zahm M."/>
            <person name="Klopp C."/>
            <person name="Cabau C."/>
            <person name="Louis A."/>
            <person name="Berthelot C."/>
            <person name="Parey E."/>
            <person name="Roest Crollius H."/>
            <person name="Montfort J."/>
            <person name="Robinson-Rechavi M."/>
            <person name="Bouchez O."/>
            <person name="Lampietro C."/>
            <person name="Lopez Roques C."/>
            <person name="Donnadieu C."/>
            <person name="Postlethwait J."/>
            <person name="Bobe J."/>
            <person name="Verreycken H."/>
            <person name="Guiguen Y."/>
        </authorList>
    </citation>
    <scope>NUCLEOTIDE SEQUENCE [LARGE SCALE GENOMIC DNA]</scope>
    <source>
        <strain evidence="2">Up_M1</strain>
        <tissue evidence="2">Testis</tissue>
    </source>
</reference>
<feature type="compositionally biased region" description="Basic and acidic residues" evidence="1">
    <location>
        <begin position="36"/>
        <end position="51"/>
    </location>
</feature>
<proteinExistence type="predicted"/>
<dbReference type="AlphaFoldDB" id="A0ABD0X3Z1"/>
<accession>A0ABD0X3Z1</accession>
<feature type="compositionally biased region" description="Basic and acidic residues" evidence="1">
    <location>
        <begin position="76"/>
        <end position="99"/>
    </location>
</feature>
<comment type="caution">
    <text evidence="2">The sequence shown here is derived from an EMBL/GenBank/DDBJ whole genome shotgun (WGS) entry which is preliminary data.</text>
</comment>
<feature type="compositionally biased region" description="Pro residues" evidence="1">
    <location>
        <begin position="124"/>
        <end position="135"/>
    </location>
</feature>
<protein>
    <submittedName>
        <fullName evidence="2">Uncharacterized protein</fullName>
    </submittedName>
</protein>
<organism evidence="2 3">
    <name type="scientific">Umbra pygmaea</name>
    <name type="common">Eastern mudminnow</name>
    <dbReference type="NCBI Taxonomy" id="75934"/>
    <lineage>
        <taxon>Eukaryota</taxon>
        <taxon>Metazoa</taxon>
        <taxon>Chordata</taxon>
        <taxon>Craniata</taxon>
        <taxon>Vertebrata</taxon>
        <taxon>Euteleostomi</taxon>
        <taxon>Actinopterygii</taxon>
        <taxon>Neopterygii</taxon>
        <taxon>Teleostei</taxon>
        <taxon>Protacanthopterygii</taxon>
        <taxon>Esociformes</taxon>
        <taxon>Umbridae</taxon>
        <taxon>Umbra</taxon>
    </lineage>
</organism>
<evidence type="ECO:0000313" key="3">
    <source>
        <dbReference type="Proteomes" id="UP001557470"/>
    </source>
</evidence>
<keyword evidence="3" id="KW-1185">Reference proteome</keyword>